<reference evidence="1 2" key="1">
    <citation type="submission" date="2023-07" db="EMBL/GenBank/DDBJ databases">
        <title>Genomic Encyclopedia of Type Strains, Phase IV (KMG-IV): sequencing the most valuable type-strain genomes for metagenomic binning, comparative biology and taxonomic classification.</title>
        <authorList>
            <person name="Goeker M."/>
        </authorList>
    </citation>
    <scope>NUCLEOTIDE SEQUENCE [LARGE SCALE GENOMIC DNA]</scope>
    <source>
        <strain evidence="1 2">DSM 20694</strain>
    </source>
</reference>
<evidence type="ECO:0000313" key="1">
    <source>
        <dbReference type="EMBL" id="MDQ0150367.1"/>
    </source>
</evidence>
<accession>A0ABT9UVL7</accession>
<evidence type="ECO:0008006" key="3">
    <source>
        <dbReference type="Google" id="ProtNLM"/>
    </source>
</evidence>
<name>A0ABT9UVL7_9FIRM</name>
<protein>
    <recommendedName>
        <fullName evidence="3">DUF3885 domain-containing protein</fullName>
    </recommendedName>
</protein>
<dbReference type="EMBL" id="JAUSUF010000008">
    <property type="protein sequence ID" value="MDQ0150367.1"/>
    <property type="molecule type" value="Genomic_DNA"/>
</dbReference>
<organism evidence="1 2">
    <name type="scientific">Eubacterium multiforme</name>
    <dbReference type="NCBI Taxonomy" id="83339"/>
    <lineage>
        <taxon>Bacteria</taxon>
        <taxon>Bacillati</taxon>
        <taxon>Bacillota</taxon>
        <taxon>Clostridia</taxon>
        <taxon>Eubacteriales</taxon>
        <taxon>Eubacteriaceae</taxon>
        <taxon>Eubacterium</taxon>
    </lineage>
</organism>
<sequence>MKSLSKSSFMNMVNIRPKNIMEGFNSYNNAIITYEDSINSESIENNFIEFLDKIYEDNKNLIVDYYGNVLSEEEFSRMLNELTEEEKNILKTIKNDFNDKDIYFKIENKNILNVFIKLSLRGILFSTFYFVDDEITIWSNYDYKFVVFFNKEETLEKYKLLGERYKLTIKNIEKVE</sequence>
<dbReference type="Proteomes" id="UP001228504">
    <property type="component" value="Unassembled WGS sequence"/>
</dbReference>
<comment type="caution">
    <text evidence="1">The sequence shown here is derived from an EMBL/GenBank/DDBJ whole genome shotgun (WGS) entry which is preliminary data.</text>
</comment>
<evidence type="ECO:0000313" key="2">
    <source>
        <dbReference type="Proteomes" id="UP001228504"/>
    </source>
</evidence>
<keyword evidence="2" id="KW-1185">Reference proteome</keyword>
<dbReference type="RefSeq" id="WP_307487011.1">
    <property type="nucleotide sequence ID" value="NZ_JAUSUF010000008.1"/>
</dbReference>
<gene>
    <name evidence="1" type="ORF">J2S18_002310</name>
</gene>
<proteinExistence type="predicted"/>